<dbReference type="InterPro" id="IPR027469">
    <property type="entry name" value="Cation_efflux_TMD_sf"/>
</dbReference>
<feature type="transmembrane region" description="Helical" evidence="8">
    <location>
        <begin position="82"/>
        <end position="102"/>
    </location>
</feature>
<dbReference type="PANTHER" id="PTHR45755">
    <property type="match status" value="1"/>
</dbReference>
<proteinExistence type="predicted"/>
<evidence type="ECO:0000313" key="10">
    <source>
        <dbReference type="EMBL" id="OIR22598.1"/>
    </source>
</evidence>
<dbReference type="GO" id="GO:0006882">
    <property type="term" value="P:intracellular zinc ion homeostasis"/>
    <property type="evidence" value="ECO:0007669"/>
    <property type="project" value="InterPro"/>
</dbReference>
<dbReference type="InterPro" id="IPR045316">
    <property type="entry name" value="Msc2-like"/>
</dbReference>
<keyword evidence="5" id="KW-0406">Ion transport</keyword>
<dbReference type="GO" id="GO:0016020">
    <property type="term" value="C:membrane"/>
    <property type="evidence" value="ECO:0007669"/>
    <property type="project" value="UniProtKB-SubCell"/>
</dbReference>
<dbReference type="Pfam" id="PF01545">
    <property type="entry name" value="Cation_efflux"/>
    <property type="match status" value="1"/>
</dbReference>
<dbReference type="NCBIfam" id="TIGR01297">
    <property type="entry name" value="CDF"/>
    <property type="match status" value="1"/>
</dbReference>
<organism evidence="10 11">
    <name type="scientific">Marine Group III euryarchaeote CG-Epi5</name>
    <dbReference type="NCBI Taxonomy" id="1888999"/>
    <lineage>
        <taxon>Archaea</taxon>
        <taxon>Methanobacteriati</taxon>
        <taxon>Thermoplasmatota</taxon>
        <taxon>Thermoplasmata</taxon>
        <taxon>Candidatus Thermoprofundales</taxon>
    </lineage>
</organism>
<keyword evidence="4 8" id="KW-1133">Transmembrane helix</keyword>
<dbReference type="GO" id="GO:0005385">
    <property type="term" value="F:zinc ion transmembrane transporter activity"/>
    <property type="evidence" value="ECO:0007669"/>
    <property type="project" value="InterPro"/>
</dbReference>
<feature type="transmembrane region" description="Helical" evidence="8">
    <location>
        <begin position="122"/>
        <end position="141"/>
    </location>
</feature>
<keyword evidence="6 8" id="KW-0472">Membrane</keyword>
<evidence type="ECO:0000259" key="9">
    <source>
        <dbReference type="Pfam" id="PF01545"/>
    </source>
</evidence>
<accession>A0A1J5UE62</accession>
<feature type="region of interest" description="Disordered" evidence="7">
    <location>
        <begin position="148"/>
        <end position="171"/>
    </location>
</feature>
<dbReference type="EMBL" id="MIYW01000002">
    <property type="protein sequence ID" value="OIR22598.1"/>
    <property type="molecule type" value="Genomic_DNA"/>
</dbReference>
<keyword evidence="3 8" id="KW-0812">Transmembrane</keyword>
<dbReference type="NCBIfam" id="NF033827">
    <property type="entry name" value="CDF_efflux_DmeF"/>
    <property type="match status" value="1"/>
</dbReference>
<dbReference type="SUPFAM" id="SSF161111">
    <property type="entry name" value="Cation efflux protein transmembrane domain-like"/>
    <property type="match status" value="1"/>
</dbReference>
<feature type="transmembrane region" description="Helical" evidence="8">
    <location>
        <begin position="216"/>
        <end position="235"/>
    </location>
</feature>
<reference evidence="10 11" key="1">
    <citation type="submission" date="2016-08" db="EMBL/GenBank/DDBJ databases">
        <title>New Insights into Marine Group III Euryarchaeota, from dark to light.</title>
        <authorList>
            <person name="Haro-Moreno J.M."/>
            <person name="Rodriguez-Valera F."/>
            <person name="Lopez-Garcia P."/>
            <person name="Moreira D."/>
            <person name="Martin-Cuadrado A.B."/>
        </authorList>
    </citation>
    <scope>NUCLEOTIDE SEQUENCE [LARGE SCALE GENOMIC DNA]</scope>
    <source>
        <strain evidence="10">CG-Epi5</strain>
    </source>
</reference>
<gene>
    <name evidence="10" type="ORF">BEU02_01065</name>
</gene>
<evidence type="ECO:0000256" key="5">
    <source>
        <dbReference type="ARBA" id="ARBA00023065"/>
    </source>
</evidence>
<evidence type="ECO:0000256" key="2">
    <source>
        <dbReference type="ARBA" id="ARBA00022448"/>
    </source>
</evidence>
<dbReference type="InterPro" id="IPR058533">
    <property type="entry name" value="Cation_efflux_TM"/>
</dbReference>
<dbReference type="AlphaFoldDB" id="A0A1J5UE62"/>
<dbReference type="Gene3D" id="1.20.1510.10">
    <property type="entry name" value="Cation efflux protein transmembrane domain"/>
    <property type="match status" value="1"/>
</dbReference>
<protein>
    <recommendedName>
        <fullName evidence="9">Cation efflux protein transmembrane domain-containing protein</fullName>
    </recommendedName>
</protein>
<evidence type="ECO:0000256" key="7">
    <source>
        <dbReference type="SAM" id="MobiDB-lite"/>
    </source>
</evidence>
<evidence type="ECO:0000256" key="8">
    <source>
        <dbReference type="SAM" id="Phobius"/>
    </source>
</evidence>
<feature type="domain" description="Cation efflux protein transmembrane" evidence="9">
    <location>
        <begin position="21"/>
        <end position="270"/>
    </location>
</feature>
<name>A0A1J5UE62_9ARCH</name>
<feature type="transmembrane region" description="Helical" evidence="8">
    <location>
        <begin position="51"/>
        <end position="70"/>
    </location>
</feature>
<keyword evidence="2" id="KW-0813">Transport</keyword>
<comment type="subcellular location">
    <subcellularLocation>
        <location evidence="1">Membrane</location>
        <topology evidence="1">Multi-pass membrane protein</topology>
    </subcellularLocation>
</comment>
<dbReference type="PANTHER" id="PTHR45755:SF4">
    <property type="entry name" value="ZINC TRANSPORTER 7"/>
    <property type="match status" value="1"/>
</dbReference>
<feature type="transmembrane region" description="Helical" evidence="8">
    <location>
        <begin position="21"/>
        <end position="39"/>
    </location>
</feature>
<evidence type="ECO:0000256" key="4">
    <source>
        <dbReference type="ARBA" id="ARBA00022989"/>
    </source>
</evidence>
<evidence type="ECO:0000256" key="6">
    <source>
        <dbReference type="ARBA" id="ARBA00023136"/>
    </source>
</evidence>
<evidence type="ECO:0000313" key="11">
    <source>
        <dbReference type="Proteomes" id="UP000183686"/>
    </source>
</evidence>
<feature type="transmembrane region" description="Helical" evidence="8">
    <location>
        <begin position="241"/>
        <end position="259"/>
    </location>
</feature>
<sequence length="273" mass="30211">MSAGHHHHHEIEDEESERKTLIVVVVTLVTMVIELYAGIVTKSMGLLADGWHMGTHAGALSITLYAYYYARTEKSVKDKREAVMALAGFTSGIVLALVALYIGVESIDKVLNPPEVQYREAIIVAFFGLLVNIVCAYILGIEGHHHDHDHSHDHSHDEDHDHSHEHDEKNVERGTWDVALNTYKEDFDNVKSVFNSYVTPPDQIDDLNRRAAYMHVLADALVSILILVALVLGMLNSGLAILDPLIGMVGGIVIARWALSLINVSKDQLLGID</sequence>
<evidence type="ECO:0000256" key="1">
    <source>
        <dbReference type="ARBA" id="ARBA00004141"/>
    </source>
</evidence>
<dbReference type="InterPro" id="IPR002524">
    <property type="entry name" value="Cation_efflux"/>
</dbReference>
<evidence type="ECO:0000256" key="3">
    <source>
        <dbReference type="ARBA" id="ARBA00022692"/>
    </source>
</evidence>
<dbReference type="Proteomes" id="UP000183686">
    <property type="component" value="Unassembled WGS sequence"/>
</dbReference>
<comment type="caution">
    <text evidence="10">The sequence shown here is derived from an EMBL/GenBank/DDBJ whole genome shotgun (WGS) entry which is preliminary data.</text>
</comment>